<evidence type="ECO:0000313" key="1">
    <source>
        <dbReference type="EMBL" id="ABV22221.1"/>
    </source>
</evidence>
<dbReference type="GO" id="GO:0003677">
    <property type="term" value="F:DNA binding"/>
    <property type="evidence" value="ECO:0007669"/>
    <property type="project" value="InterPro"/>
</dbReference>
<name>A7YXU2_KARVE</name>
<dbReference type="SUPFAM" id="SSF47729">
    <property type="entry name" value="IHF-like DNA-binding proteins"/>
    <property type="match status" value="1"/>
</dbReference>
<protein>
    <submittedName>
        <fullName evidence="1">Major basic nuclear protein</fullName>
    </submittedName>
</protein>
<organism evidence="1">
    <name type="scientific">Karlodinium veneficum</name>
    <name type="common">Dinoflagellate</name>
    <name type="synonym">Karlodinium micrum</name>
    <dbReference type="NCBI Taxonomy" id="407301"/>
    <lineage>
        <taxon>Eukaryota</taxon>
        <taxon>Sar</taxon>
        <taxon>Alveolata</taxon>
        <taxon>Dinophyceae</taxon>
        <taxon>Gymnodiniales</taxon>
        <taxon>Kareniaceae</taxon>
        <taxon>Karlodinium</taxon>
    </lineage>
</organism>
<dbReference type="Gene3D" id="4.10.520.10">
    <property type="entry name" value="IHF-like DNA-binding proteins"/>
    <property type="match status" value="1"/>
</dbReference>
<dbReference type="InterPro" id="IPR010992">
    <property type="entry name" value="IHF-like_DNA-bd_dom_sf"/>
</dbReference>
<dbReference type="Pfam" id="PF00216">
    <property type="entry name" value="Bac_DNA_binding"/>
    <property type="match status" value="1"/>
</dbReference>
<dbReference type="AlphaFoldDB" id="A7YXU2"/>
<accession>A7YXU2</accession>
<dbReference type="GO" id="GO:0030527">
    <property type="term" value="F:structural constituent of chromatin"/>
    <property type="evidence" value="ECO:0007669"/>
    <property type="project" value="InterPro"/>
</dbReference>
<dbReference type="InterPro" id="IPR000119">
    <property type="entry name" value="Hist_DNA-bd"/>
</dbReference>
<dbReference type="EMBL" id="EF134107">
    <property type="protein sequence ID" value="ABV22221.1"/>
    <property type="molecule type" value="mRNA"/>
</dbReference>
<sequence>MLPPMKSMKTGAKKAMTKGALAKALATEHGLKQKACSDVLNSLASIATAEVKKTGIFSIPGLCRIKTRTKPATKAGVRNVFGKEVKVKAKPAKTIVKGYCAAALKKQI</sequence>
<dbReference type="CDD" id="cd13834">
    <property type="entry name" value="HU_like"/>
    <property type="match status" value="1"/>
</dbReference>
<proteinExistence type="evidence at transcript level"/>
<reference evidence="1" key="1">
    <citation type="journal article" date="2007" name="Proc. Natl. Acad. Sci. U.S.A.">
        <title>Spliced leader RNA trans-splicing in dinoflagellates.</title>
        <authorList>
            <person name="Zhang H."/>
            <person name="Hou Y."/>
            <person name="Miranda L."/>
            <person name="Campbell D.A."/>
            <person name="Sturm N.R."/>
            <person name="Gaasterland T."/>
            <person name="Lin S."/>
        </authorList>
    </citation>
    <scope>NUCLEOTIDE SEQUENCE</scope>
    <source>
        <strain evidence="1">CCMP1975</strain>
    </source>
</reference>